<evidence type="ECO:0000256" key="1">
    <source>
        <dbReference type="ARBA" id="ARBA00023125"/>
    </source>
</evidence>
<sequence length="774" mass="89482">MANIDLKDAYFCLPIHSTSCKFLRFYFSNKLYEFQVLPFGLSSAPYVFTKLMKPIVTYLRKQGFSSVNYLDDFLCIENSFEKCEQNVKATCKLLESLGFIINYNKSKLIPEKNCKFLGFILDSENYVLGIPEVKRNDLYKKLKTFCKAKTCTIRCFASLIGSLIAVCPAIPYGMLYTKRLERLKFLALQANKGNYDSKLVLGSDIIEDFTWWENHIHISTNPIREAKYKKEIFTDASLTGWGVVCNNEKLHGYWNNKDKKHHINYLELKAIYFALQCLCKDLRDCQILLRCDNTTAISYINRMGGIQYPHLNNLARKIWQFCENKNIFIFASYIPSTENYLADRESRKINESTEWELHGHAYKEIIARLGSPCIDLFASRINTKCKLFVSWHMEPNCWAVDAFTISWKNLYFYAFPPFSLILKCLRKIEDDNAIGIIVELSSTSPEPYISCSHCIKNMYLKKGYSEKSISIIISSLSKNTLKQYDSSLRQWWNFCQNNIKDPYKKDIPSILSFLTEKFESGSAYSTINSVRSALSLLFNCDLGNHKDIKRFFDGLYKIRPNKPKYEETWDPAQVLEYLANFYPNINLSLEVLTKKLVMLLMLVTAQRLQTMVLIKIENIKIESSGVKIRIPDLIKTSRKNKFQPLLHIPFFTDNVCICPAQTLIDYLQRTIELRLSVQNLFINFKKPHNSASTHTLARWIKDILSKSGIDTSLFTAHSTRHASTSLANRSGINIDHIRKTAGWTNRSSTFAKFYNKPIIDQNNFSTCILASISK</sequence>
<dbReference type="PROSITE" id="PS51898">
    <property type="entry name" value="TYR_RECOMBINASE"/>
    <property type="match status" value="1"/>
</dbReference>
<name>A0AAV1M8E1_9NEOP</name>
<evidence type="ECO:0008006" key="8">
    <source>
        <dbReference type="Google" id="ProtNLM"/>
    </source>
</evidence>
<dbReference type="GO" id="GO:0006310">
    <property type="term" value="P:DNA recombination"/>
    <property type="evidence" value="ECO:0007669"/>
    <property type="project" value="UniProtKB-KW"/>
</dbReference>
<evidence type="ECO:0000256" key="2">
    <source>
        <dbReference type="ARBA" id="ARBA00023172"/>
    </source>
</evidence>
<dbReference type="Gene3D" id="1.10.443.10">
    <property type="entry name" value="Intergrase catalytic core"/>
    <property type="match status" value="1"/>
</dbReference>
<dbReference type="PANTHER" id="PTHR33050:SF7">
    <property type="entry name" value="RIBONUCLEASE H"/>
    <property type="match status" value="1"/>
</dbReference>
<dbReference type="CDD" id="cd00397">
    <property type="entry name" value="DNA_BRE_C"/>
    <property type="match status" value="1"/>
</dbReference>
<keyword evidence="2" id="KW-0233">DNA recombination</keyword>
<dbReference type="PANTHER" id="PTHR33050">
    <property type="entry name" value="REVERSE TRANSCRIPTASE DOMAIN-CONTAINING PROTEIN"/>
    <property type="match status" value="1"/>
</dbReference>
<proteinExistence type="predicted"/>
<dbReference type="GO" id="GO:0003677">
    <property type="term" value="F:DNA binding"/>
    <property type="evidence" value="ECO:0007669"/>
    <property type="project" value="UniProtKB-KW"/>
</dbReference>
<dbReference type="GO" id="GO:0071897">
    <property type="term" value="P:DNA biosynthetic process"/>
    <property type="evidence" value="ECO:0007669"/>
    <property type="project" value="UniProtKB-ARBA"/>
</dbReference>
<dbReference type="InterPro" id="IPR036397">
    <property type="entry name" value="RNaseH_sf"/>
</dbReference>
<evidence type="ECO:0000313" key="6">
    <source>
        <dbReference type="EMBL" id="CAK1602664.1"/>
    </source>
</evidence>
<keyword evidence="7" id="KW-1185">Reference proteome</keyword>
<dbReference type="Gene3D" id="1.10.150.130">
    <property type="match status" value="1"/>
</dbReference>
<evidence type="ECO:0000259" key="4">
    <source>
        <dbReference type="PROSITE" id="PS50878"/>
    </source>
</evidence>
<dbReference type="InterPro" id="IPR043128">
    <property type="entry name" value="Rev_trsase/Diguanyl_cyclase"/>
</dbReference>
<dbReference type="InterPro" id="IPR010998">
    <property type="entry name" value="Integrase_recombinase_N"/>
</dbReference>
<feature type="domain" description="Reverse transcriptase" evidence="4">
    <location>
        <begin position="1"/>
        <end position="121"/>
    </location>
</feature>
<feature type="transmembrane region" description="Helical" evidence="3">
    <location>
        <begin position="156"/>
        <end position="175"/>
    </location>
</feature>
<dbReference type="Gene3D" id="3.30.70.270">
    <property type="match status" value="1"/>
</dbReference>
<dbReference type="AlphaFoldDB" id="A0AAV1M8E1"/>
<gene>
    <name evidence="6" type="ORF">PARMNEM_LOCUS21136</name>
</gene>
<dbReference type="Proteomes" id="UP001314205">
    <property type="component" value="Unassembled WGS sequence"/>
</dbReference>
<keyword evidence="1" id="KW-0238">DNA-binding</keyword>
<evidence type="ECO:0000259" key="5">
    <source>
        <dbReference type="PROSITE" id="PS51898"/>
    </source>
</evidence>
<feature type="domain" description="Tyr recombinase" evidence="5">
    <location>
        <begin position="559"/>
        <end position="768"/>
    </location>
</feature>
<dbReference type="InterPro" id="IPR000477">
    <property type="entry name" value="RT_dom"/>
</dbReference>
<dbReference type="Gene3D" id="3.10.10.10">
    <property type="entry name" value="HIV Type 1 Reverse Transcriptase, subunit A, domain 1"/>
    <property type="match status" value="1"/>
</dbReference>
<protein>
    <recommendedName>
        <fullName evidence="8">Reverse transcriptase domain-containing protein</fullName>
    </recommendedName>
</protein>
<organism evidence="6 7">
    <name type="scientific">Parnassius mnemosyne</name>
    <name type="common">clouded apollo</name>
    <dbReference type="NCBI Taxonomy" id="213953"/>
    <lineage>
        <taxon>Eukaryota</taxon>
        <taxon>Metazoa</taxon>
        <taxon>Ecdysozoa</taxon>
        <taxon>Arthropoda</taxon>
        <taxon>Hexapoda</taxon>
        <taxon>Insecta</taxon>
        <taxon>Pterygota</taxon>
        <taxon>Neoptera</taxon>
        <taxon>Endopterygota</taxon>
        <taxon>Lepidoptera</taxon>
        <taxon>Glossata</taxon>
        <taxon>Ditrysia</taxon>
        <taxon>Papilionoidea</taxon>
        <taxon>Papilionidae</taxon>
        <taxon>Parnassiinae</taxon>
        <taxon>Parnassini</taxon>
        <taxon>Parnassius</taxon>
        <taxon>Driopa</taxon>
    </lineage>
</organism>
<dbReference type="CDD" id="cd03714">
    <property type="entry name" value="RT_DIRS1"/>
    <property type="match status" value="1"/>
</dbReference>
<keyword evidence="3" id="KW-0472">Membrane</keyword>
<dbReference type="GO" id="GO:0015074">
    <property type="term" value="P:DNA integration"/>
    <property type="evidence" value="ECO:0007669"/>
    <property type="project" value="InterPro"/>
</dbReference>
<evidence type="ECO:0000256" key="3">
    <source>
        <dbReference type="SAM" id="Phobius"/>
    </source>
</evidence>
<dbReference type="InterPro" id="IPR052055">
    <property type="entry name" value="Hepadnavirus_pol/RT"/>
</dbReference>
<dbReference type="SUPFAM" id="SSF56672">
    <property type="entry name" value="DNA/RNA polymerases"/>
    <property type="match status" value="1"/>
</dbReference>
<comment type="caution">
    <text evidence="6">The sequence shown here is derived from an EMBL/GenBank/DDBJ whole genome shotgun (WGS) entry which is preliminary data.</text>
</comment>
<accession>A0AAV1M8E1</accession>
<dbReference type="InterPro" id="IPR002104">
    <property type="entry name" value="Integrase_catalytic"/>
</dbReference>
<dbReference type="Pfam" id="PF00078">
    <property type="entry name" value="RVT_1"/>
    <property type="match status" value="1"/>
</dbReference>
<dbReference type="InterPro" id="IPR043502">
    <property type="entry name" value="DNA/RNA_pol_sf"/>
</dbReference>
<dbReference type="Gene3D" id="3.30.420.10">
    <property type="entry name" value="Ribonuclease H-like superfamily/Ribonuclease H"/>
    <property type="match status" value="1"/>
</dbReference>
<dbReference type="InterPro" id="IPR013762">
    <property type="entry name" value="Integrase-like_cat_sf"/>
</dbReference>
<keyword evidence="3" id="KW-1133">Transmembrane helix</keyword>
<dbReference type="Pfam" id="PF00589">
    <property type="entry name" value="Phage_integrase"/>
    <property type="match status" value="1"/>
</dbReference>
<dbReference type="CDD" id="cd09275">
    <property type="entry name" value="RNase_HI_RT_DIRS1"/>
    <property type="match status" value="1"/>
</dbReference>
<dbReference type="PROSITE" id="PS50878">
    <property type="entry name" value="RT_POL"/>
    <property type="match status" value="1"/>
</dbReference>
<reference evidence="6 7" key="1">
    <citation type="submission" date="2023-11" db="EMBL/GenBank/DDBJ databases">
        <authorList>
            <person name="Hedman E."/>
            <person name="Englund M."/>
            <person name="Stromberg M."/>
            <person name="Nyberg Akerstrom W."/>
            <person name="Nylinder S."/>
            <person name="Jareborg N."/>
            <person name="Kallberg Y."/>
            <person name="Kronander E."/>
        </authorList>
    </citation>
    <scope>NUCLEOTIDE SEQUENCE [LARGE SCALE GENOMIC DNA]</scope>
</reference>
<evidence type="ECO:0000313" key="7">
    <source>
        <dbReference type="Proteomes" id="UP001314205"/>
    </source>
</evidence>
<dbReference type="InterPro" id="IPR011010">
    <property type="entry name" value="DNA_brk_join_enz"/>
</dbReference>
<dbReference type="EMBL" id="CAVLGL010000148">
    <property type="protein sequence ID" value="CAK1602664.1"/>
    <property type="molecule type" value="Genomic_DNA"/>
</dbReference>
<keyword evidence="3" id="KW-0812">Transmembrane</keyword>
<dbReference type="SUPFAM" id="SSF56349">
    <property type="entry name" value="DNA breaking-rejoining enzymes"/>
    <property type="match status" value="1"/>
</dbReference>